<evidence type="ECO:0000313" key="2">
    <source>
        <dbReference type="Proteomes" id="UP000429232"/>
    </source>
</evidence>
<proteinExistence type="predicted"/>
<dbReference type="AlphaFoldDB" id="A0A6I4HYW7"/>
<dbReference type="Proteomes" id="UP000429232">
    <property type="component" value="Chromosome"/>
</dbReference>
<gene>
    <name evidence="1" type="ORF">GO620_001780</name>
</gene>
<organism evidence="1 2">
    <name type="scientific">Mucilaginibacter ginkgonis</name>
    <dbReference type="NCBI Taxonomy" id="2682091"/>
    <lineage>
        <taxon>Bacteria</taxon>
        <taxon>Pseudomonadati</taxon>
        <taxon>Bacteroidota</taxon>
        <taxon>Sphingobacteriia</taxon>
        <taxon>Sphingobacteriales</taxon>
        <taxon>Sphingobacteriaceae</taxon>
        <taxon>Mucilaginibacter</taxon>
    </lineage>
</organism>
<dbReference type="NCBIfam" id="TIGR04370">
    <property type="entry name" value="glyco_rpt_poly"/>
    <property type="match status" value="1"/>
</dbReference>
<keyword evidence="2" id="KW-1185">Reference proteome</keyword>
<name>A0A6I4HYW7_9SPHI</name>
<reference evidence="1 2" key="1">
    <citation type="submission" date="2020-12" db="EMBL/GenBank/DDBJ databases">
        <title>HMF7856_wgs.fasta genome submission.</title>
        <authorList>
            <person name="Kang H."/>
            <person name="Kim H."/>
            <person name="Joh K."/>
        </authorList>
    </citation>
    <scope>NUCLEOTIDE SEQUENCE [LARGE SCALE GENOMIC DNA]</scope>
    <source>
        <strain evidence="1 2">HMF7856</strain>
    </source>
</reference>
<evidence type="ECO:0000313" key="1">
    <source>
        <dbReference type="EMBL" id="QQL50208.1"/>
    </source>
</evidence>
<sequence length="391" mass="45627">MKKLIENPNFMYIAAFSLPFAVYTLQWSTIYPALTNQLLYFYLFTFTVCLILGSLIQISVPFKYIQIKPSSNNSKVLFLLYLLYLIESLYSKQVPLLQIASGSFEYSEYSFGIPVLHTFLISFNTFYAIYTFHQYISSRRTHLILTFILAIFPFFLLVTRSSILHVLLGSFFVYLLSRPNLSIRIVLKSAIAILIVLFLFGMLGDIRSKSEDSSYIARISGGTEQFLNSSVPKQYYWSYLYIASPVANLQNNINFTSAPEGDYRSMIVNEFVPTFLTKFTFHTEERHFNQINPFLNVGTIYVYCFSDLRWKGMLMMFVYFVTIINLYYIFLIKSERYRVSGLAILCNIIVFANFHNTISYSVISLQLVYPIIFSMNRLVKNRHIQQFQKMD</sequence>
<protein>
    <submittedName>
        <fullName evidence="1">Oligosaccharide repeat unit polymerase</fullName>
    </submittedName>
</protein>
<accession>A0A6I4HYW7</accession>
<dbReference type="EMBL" id="CP066775">
    <property type="protein sequence ID" value="QQL50208.1"/>
    <property type="molecule type" value="Genomic_DNA"/>
</dbReference>
<dbReference type="KEGG" id="mgik:GO620_001780"/>